<dbReference type="AlphaFoldDB" id="A0A0E0A4H6"/>
<reference evidence="1" key="2">
    <citation type="submission" date="2018-05" db="EMBL/GenBank/DDBJ databases">
        <title>OgluRS3 (Oryza glumaepatula Reference Sequence Version 3).</title>
        <authorList>
            <person name="Zhang J."/>
            <person name="Kudrna D."/>
            <person name="Lee S."/>
            <person name="Talag J."/>
            <person name="Welchert J."/>
            <person name="Wing R.A."/>
        </authorList>
    </citation>
    <scope>NUCLEOTIDE SEQUENCE [LARGE SCALE GENOMIC DNA]</scope>
</reference>
<keyword evidence="2" id="KW-1185">Reference proteome</keyword>
<dbReference type="HOGENOM" id="CLU_2889481_0_0_1"/>
<proteinExistence type="predicted"/>
<name>A0A0E0A4H6_9ORYZ</name>
<accession>A0A0E0A4H6</accession>
<sequence>MAEIDLYRETNPDAAWDQNGSGISCQQKLAAAAAVAVAACWHVASTGAAWLKHGRDICSQICH</sequence>
<organism evidence="1">
    <name type="scientific">Oryza glumipatula</name>
    <dbReference type="NCBI Taxonomy" id="40148"/>
    <lineage>
        <taxon>Eukaryota</taxon>
        <taxon>Viridiplantae</taxon>
        <taxon>Streptophyta</taxon>
        <taxon>Embryophyta</taxon>
        <taxon>Tracheophyta</taxon>
        <taxon>Spermatophyta</taxon>
        <taxon>Magnoliopsida</taxon>
        <taxon>Liliopsida</taxon>
        <taxon>Poales</taxon>
        <taxon>Poaceae</taxon>
        <taxon>BOP clade</taxon>
        <taxon>Oryzoideae</taxon>
        <taxon>Oryzeae</taxon>
        <taxon>Oryzinae</taxon>
        <taxon>Oryza</taxon>
    </lineage>
</organism>
<dbReference type="Proteomes" id="UP000026961">
    <property type="component" value="Chromosome 6"/>
</dbReference>
<dbReference type="Gramene" id="OGLUM06G01820.1">
    <property type="protein sequence ID" value="OGLUM06G01820.1"/>
    <property type="gene ID" value="OGLUM06G01820"/>
</dbReference>
<reference evidence="1" key="1">
    <citation type="submission" date="2015-04" db="UniProtKB">
        <authorList>
            <consortium name="EnsemblPlants"/>
        </authorList>
    </citation>
    <scope>IDENTIFICATION</scope>
</reference>
<evidence type="ECO:0000313" key="1">
    <source>
        <dbReference type="EnsemblPlants" id="OGLUM06G01820.1"/>
    </source>
</evidence>
<dbReference type="EnsemblPlants" id="OGLUM06G01820.1">
    <property type="protein sequence ID" value="OGLUM06G01820.1"/>
    <property type="gene ID" value="OGLUM06G01820"/>
</dbReference>
<evidence type="ECO:0000313" key="2">
    <source>
        <dbReference type="Proteomes" id="UP000026961"/>
    </source>
</evidence>
<protein>
    <submittedName>
        <fullName evidence="1">Uncharacterized protein</fullName>
    </submittedName>
</protein>